<keyword evidence="1" id="KW-0808">Transferase</keyword>
<organism evidence="1 2">
    <name type="scientific">Sphingomonas piscis</name>
    <dbReference type="NCBI Taxonomy" id="2714943"/>
    <lineage>
        <taxon>Bacteria</taxon>
        <taxon>Pseudomonadati</taxon>
        <taxon>Pseudomonadota</taxon>
        <taxon>Alphaproteobacteria</taxon>
        <taxon>Sphingomonadales</taxon>
        <taxon>Sphingomonadaceae</taxon>
        <taxon>Sphingomonas</taxon>
    </lineage>
</organism>
<dbReference type="KEGG" id="spii:G7077_12845"/>
<evidence type="ECO:0000313" key="2">
    <source>
        <dbReference type="Proteomes" id="UP000503222"/>
    </source>
</evidence>
<dbReference type="AlphaFoldDB" id="A0A6G7YSF3"/>
<protein>
    <submittedName>
        <fullName evidence="1">Class I SAM-dependent methyltransferase</fullName>
    </submittedName>
</protein>
<proteinExistence type="predicted"/>
<dbReference type="GO" id="GO:0008168">
    <property type="term" value="F:methyltransferase activity"/>
    <property type="evidence" value="ECO:0007669"/>
    <property type="project" value="UniProtKB-KW"/>
</dbReference>
<accession>A0A6G7YSF3</accession>
<keyword evidence="1" id="KW-0489">Methyltransferase</keyword>
<gene>
    <name evidence="1" type="ORF">G7077_12845</name>
</gene>
<dbReference type="RefSeq" id="WP_166412049.1">
    <property type="nucleotide sequence ID" value="NZ_CP049869.1"/>
</dbReference>
<sequence length="198" mass="22470">MALALRAINPAGSELPVYHFAPEKGVGSVLQEMFGASYTPADLSPENYDWSEVPVKRIDLSRSTEFLPTRGARGLVHSHVLEHVPGDLTSILLAMNAAVEVGGFHAFVVPFFSEWYREDMDPNVTYEERDRLYGQFDHLRSFGTRDFLQRIHLAFSNFEKVDLTSIISFDDCQRSGIPVTALTRLTSHSVHFYWKTHH</sequence>
<reference evidence="1 2" key="1">
    <citation type="submission" date="2020-03" db="EMBL/GenBank/DDBJ databases">
        <title>Sphingomonas sp. nov., isolated from fish.</title>
        <authorList>
            <person name="Hyun D.-W."/>
            <person name="Bae J.-W."/>
        </authorList>
    </citation>
    <scope>NUCLEOTIDE SEQUENCE [LARGE SCALE GENOMIC DNA]</scope>
    <source>
        <strain evidence="1 2">HDW15B</strain>
    </source>
</reference>
<dbReference type="Proteomes" id="UP000503222">
    <property type="component" value="Chromosome"/>
</dbReference>
<evidence type="ECO:0000313" key="1">
    <source>
        <dbReference type="EMBL" id="QIK79664.1"/>
    </source>
</evidence>
<keyword evidence="2" id="KW-1185">Reference proteome</keyword>
<name>A0A6G7YSF3_9SPHN</name>
<dbReference type="GO" id="GO:0032259">
    <property type="term" value="P:methylation"/>
    <property type="evidence" value="ECO:0007669"/>
    <property type="project" value="UniProtKB-KW"/>
</dbReference>
<dbReference type="EMBL" id="CP049869">
    <property type="protein sequence ID" value="QIK79664.1"/>
    <property type="molecule type" value="Genomic_DNA"/>
</dbReference>